<dbReference type="InterPro" id="IPR032472">
    <property type="entry name" value="ArgoL2"/>
</dbReference>
<keyword evidence="7" id="KW-1185">Reference proteome</keyword>
<dbReference type="InterPro" id="IPR003100">
    <property type="entry name" value="PAZ_dom"/>
</dbReference>
<dbReference type="AlphaFoldDB" id="A0AAV7F6L7"/>
<dbReference type="Pfam" id="PF16488">
    <property type="entry name" value="ArgoL2"/>
    <property type="match status" value="1"/>
</dbReference>
<proteinExistence type="inferred from homology"/>
<dbReference type="Gene3D" id="3.40.50.2300">
    <property type="match status" value="1"/>
</dbReference>
<name>A0AAV7F6L7_ARIFI</name>
<keyword evidence="2" id="KW-0943">RNA-mediated gene silencing</keyword>
<dbReference type="InterPro" id="IPR014811">
    <property type="entry name" value="ArgoL1"/>
</dbReference>
<dbReference type="Pfam" id="PF16487">
    <property type="entry name" value="ArgoMid"/>
    <property type="match status" value="1"/>
</dbReference>
<dbReference type="InterPro" id="IPR045246">
    <property type="entry name" value="Piwi_ago-like"/>
</dbReference>
<sequence>MSRAGGRGGGRRQHPSDQRGPPPGRKGSAGASTSASPSPATGLAREFEQRVAVTQPTAPPATRPAPTSAATLPALKPVLPWNKSLEVNPPKRPDRGGTVGRKCMVRANHFLVNLDFSKTMYHYDVSITPEISSRGVNRAVMRQLVDMYRESHLGRRQPVYDGRKSLYTAEKFPFESKEFSINLIDDDGRTNRRERGFMVTIRLVSQVELNHLQQFLCGKLKNNPQEVIQVLDIVLRESPTLRHTPVGRSYFSREFGQPRPLGEGLECWQGFYQSIRPTQMGLTVNIDLAATAFYEPIEVIDFVMQLLNIRDPRRPMSDSERLKVKKALRTVKVLITHRSEKRKYKISGVSSMPARDLRFNDEQGRSLSVAQYFKERYSFTLQHAHWPCLQVGSDNKPTYLPMEVCKIVEGQKYARKLNERQVSEILKATCQRPQARERSIQKTIAYNKYSEDKYVKEFGMGISDRMAPIEARVLPAPELKYFGNGRESSCRPSVGAWNMINRKMINGAKIDCWVCVNFSRHDVATVSNFCLELVNMCVNIGMTFERREPFLPIISSRPNRVDLALKEVEKQCTSRGIKSEKLPLMIVILPEMTGSYGTIKRVCETELGIVSQCCQPKHVFQCKKQYLENVALKINAKAGGRNTVLVDALARRIPFVTDVPTIIFGADVTHPPPGEDSNPSIAAVVASMDWPEITKYRCLLSLQPHRREIIQDMYTFQNDPKRGLVHGGLIRDQLLAFYRATGHKPHRIIFYRDGVSEGQFSQVLLEEVYAIRQACHSIEEKYLPPITFVVVQKRHHTRLFPADHGNRDQTDRSGNILPGTVVDTTICHPREFDFYLCSHAGIQGTSRPTHYHVLYDENEFKSDSLQILTNNLCYTYARCTRSVSVVPPAYYAHLGASRARYYMEGDFSDSGSGTGAGVAGGRVKVLPQVKDSVKAVMFFC</sequence>
<evidence type="ECO:0000259" key="4">
    <source>
        <dbReference type="PROSITE" id="PS50821"/>
    </source>
</evidence>
<comment type="caution">
    <text evidence="6">The sequence shown here is derived from an EMBL/GenBank/DDBJ whole genome shotgun (WGS) entry which is preliminary data.</text>
</comment>
<evidence type="ECO:0000313" key="7">
    <source>
        <dbReference type="Proteomes" id="UP000825729"/>
    </source>
</evidence>
<evidence type="ECO:0000256" key="2">
    <source>
        <dbReference type="ARBA" id="ARBA00023158"/>
    </source>
</evidence>
<feature type="region of interest" description="Disordered" evidence="3">
    <location>
        <begin position="1"/>
        <end position="76"/>
    </location>
</feature>
<dbReference type="SMART" id="SM00950">
    <property type="entry name" value="Piwi"/>
    <property type="match status" value="1"/>
</dbReference>
<dbReference type="Gene3D" id="3.30.420.10">
    <property type="entry name" value="Ribonuclease H-like superfamily/Ribonuclease H"/>
    <property type="match status" value="1"/>
</dbReference>
<feature type="domain" description="Piwi" evidence="5">
    <location>
        <begin position="584"/>
        <end position="904"/>
    </location>
</feature>
<dbReference type="SMART" id="SM01163">
    <property type="entry name" value="DUF1785"/>
    <property type="match status" value="1"/>
</dbReference>
<evidence type="ECO:0000259" key="5">
    <source>
        <dbReference type="PROSITE" id="PS50822"/>
    </source>
</evidence>
<dbReference type="SUPFAM" id="SSF101690">
    <property type="entry name" value="PAZ domain"/>
    <property type="match status" value="1"/>
</dbReference>
<feature type="domain" description="PAZ" evidence="4">
    <location>
        <begin position="298"/>
        <end position="409"/>
    </location>
</feature>
<dbReference type="Pfam" id="PF08699">
    <property type="entry name" value="ArgoL1"/>
    <property type="match status" value="1"/>
</dbReference>
<protein>
    <submittedName>
        <fullName evidence="6">Uncharacterized protein</fullName>
    </submittedName>
</protein>
<dbReference type="SMART" id="SM00949">
    <property type="entry name" value="PAZ"/>
    <property type="match status" value="1"/>
</dbReference>
<dbReference type="InterPro" id="IPR003165">
    <property type="entry name" value="Piwi"/>
</dbReference>
<dbReference type="PROSITE" id="PS50822">
    <property type="entry name" value="PIWI"/>
    <property type="match status" value="1"/>
</dbReference>
<comment type="similarity">
    <text evidence="1">Belongs to the argonaute family. Ago subfamily.</text>
</comment>
<dbReference type="Gene3D" id="2.170.260.10">
    <property type="entry name" value="paz domain"/>
    <property type="match status" value="1"/>
</dbReference>
<dbReference type="PANTHER" id="PTHR22891">
    <property type="entry name" value="EUKARYOTIC TRANSLATION INITIATION FACTOR 2C"/>
    <property type="match status" value="1"/>
</dbReference>
<dbReference type="PROSITE" id="PS50821">
    <property type="entry name" value="PAZ"/>
    <property type="match status" value="1"/>
</dbReference>
<dbReference type="CDD" id="cd02846">
    <property type="entry name" value="PAZ_argonaute_like"/>
    <property type="match status" value="1"/>
</dbReference>
<gene>
    <name evidence="6" type="ORF">H6P81_001338</name>
</gene>
<dbReference type="FunFam" id="2.170.260.10:FF:000001">
    <property type="entry name" value="Protein argonaute-2"/>
    <property type="match status" value="1"/>
</dbReference>
<evidence type="ECO:0000256" key="3">
    <source>
        <dbReference type="SAM" id="MobiDB-lite"/>
    </source>
</evidence>
<dbReference type="CDD" id="cd04657">
    <property type="entry name" value="Piwi_ago-like"/>
    <property type="match status" value="1"/>
</dbReference>
<dbReference type="SUPFAM" id="SSF53098">
    <property type="entry name" value="Ribonuclease H-like"/>
    <property type="match status" value="1"/>
</dbReference>
<reference evidence="6 7" key="1">
    <citation type="submission" date="2021-07" db="EMBL/GenBank/DDBJ databases">
        <title>The Aristolochia fimbriata genome: insights into angiosperm evolution, floral development and chemical biosynthesis.</title>
        <authorList>
            <person name="Jiao Y."/>
        </authorList>
    </citation>
    <scope>NUCLEOTIDE SEQUENCE [LARGE SCALE GENOMIC DNA]</scope>
    <source>
        <strain evidence="6">IBCAS-2021</strain>
        <tissue evidence="6">Leaf</tissue>
    </source>
</reference>
<dbReference type="InterPro" id="IPR032473">
    <property type="entry name" value="Argonaute_Mid_dom"/>
</dbReference>
<dbReference type="FunFam" id="3.40.50.2300:FF:000110">
    <property type="entry name" value="Argonaute 10"/>
    <property type="match status" value="1"/>
</dbReference>
<accession>A0AAV7F6L7</accession>
<dbReference type="InterPro" id="IPR036085">
    <property type="entry name" value="PAZ_dom_sf"/>
</dbReference>
<dbReference type="GO" id="GO:0003723">
    <property type="term" value="F:RNA binding"/>
    <property type="evidence" value="ECO:0007669"/>
    <property type="project" value="InterPro"/>
</dbReference>
<dbReference type="GO" id="GO:0031047">
    <property type="term" value="P:regulatory ncRNA-mediated gene silencing"/>
    <property type="evidence" value="ECO:0007669"/>
    <property type="project" value="UniProtKB-KW"/>
</dbReference>
<feature type="compositionally biased region" description="Low complexity" evidence="3">
    <location>
        <begin position="28"/>
        <end position="42"/>
    </location>
</feature>
<dbReference type="Pfam" id="PF02170">
    <property type="entry name" value="PAZ"/>
    <property type="match status" value="1"/>
</dbReference>
<evidence type="ECO:0000313" key="6">
    <source>
        <dbReference type="EMBL" id="KAG9456830.1"/>
    </source>
</evidence>
<dbReference type="Pfam" id="PF16486">
    <property type="entry name" value="ArgoN"/>
    <property type="match status" value="1"/>
</dbReference>
<evidence type="ECO:0000256" key="1">
    <source>
        <dbReference type="ARBA" id="ARBA00008201"/>
    </source>
</evidence>
<feature type="compositionally biased region" description="Low complexity" evidence="3">
    <location>
        <begin position="64"/>
        <end position="76"/>
    </location>
</feature>
<dbReference type="EMBL" id="JAINDJ010000002">
    <property type="protein sequence ID" value="KAG9456830.1"/>
    <property type="molecule type" value="Genomic_DNA"/>
</dbReference>
<dbReference type="Proteomes" id="UP000825729">
    <property type="component" value="Unassembled WGS sequence"/>
</dbReference>
<dbReference type="InterPro" id="IPR012337">
    <property type="entry name" value="RNaseH-like_sf"/>
</dbReference>
<organism evidence="6 7">
    <name type="scientific">Aristolochia fimbriata</name>
    <name type="common">White veined hardy Dutchman's pipe vine</name>
    <dbReference type="NCBI Taxonomy" id="158543"/>
    <lineage>
        <taxon>Eukaryota</taxon>
        <taxon>Viridiplantae</taxon>
        <taxon>Streptophyta</taxon>
        <taxon>Embryophyta</taxon>
        <taxon>Tracheophyta</taxon>
        <taxon>Spermatophyta</taxon>
        <taxon>Magnoliopsida</taxon>
        <taxon>Magnoliidae</taxon>
        <taxon>Piperales</taxon>
        <taxon>Aristolochiaceae</taxon>
        <taxon>Aristolochia</taxon>
    </lineage>
</organism>
<dbReference type="InterPro" id="IPR032474">
    <property type="entry name" value="Argonaute_N"/>
</dbReference>
<dbReference type="FunFam" id="3.30.420.10:FF:000013">
    <property type="entry name" value="protein argonaute 10-like"/>
    <property type="match status" value="1"/>
</dbReference>
<dbReference type="Pfam" id="PF02171">
    <property type="entry name" value="Piwi"/>
    <property type="match status" value="1"/>
</dbReference>
<dbReference type="InterPro" id="IPR036397">
    <property type="entry name" value="RNaseH_sf"/>
</dbReference>